<sequence>SRCVAQRSFDSEPAEDSTEAGDDESNAFFTDSEFGPTDSWIGGDVGKEAFRSVTAAFSVRGFASTATSSTSRASTPEQSRQQSLEQQLYSELQRLQLDSGARGSQDASSAQAAARAAVRRQWLADACRARYVVDGVEFWFERERAVVGDRAQDPDAAALCRADFLERLLKAVLESVGDESSLAANAAMLLLSQTSLALCLTACQSPPLSLCGGTRRLTFELSTLEPGKWQVQGNFCAYGFSQVQVQSGEGIAEGCSTASSVHRGFAATLSAGASDSSASPTDLVVRVIDVFEDLAIFSPTGIPFNLEKPPCPLEAPREAPKAEPTGAAEAIGWLEAAGRDLSSWLLSAKGSDKLGPQWDYQTGNTASSWPKGPLAQCTMGCQMNPLEHESDGF</sequence>
<evidence type="ECO:0000256" key="1">
    <source>
        <dbReference type="SAM" id="MobiDB-lite"/>
    </source>
</evidence>
<evidence type="ECO:0000313" key="2">
    <source>
        <dbReference type="EMBL" id="CAE8591923.1"/>
    </source>
</evidence>
<feature type="region of interest" description="Disordered" evidence="1">
    <location>
        <begin position="1"/>
        <end position="43"/>
    </location>
</feature>
<reference evidence="2" key="1">
    <citation type="submission" date="2021-02" db="EMBL/GenBank/DDBJ databases">
        <authorList>
            <person name="Dougan E. K."/>
            <person name="Rhodes N."/>
            <person name="Thang M."/>
            <person name="Chan C."/>
        </authorList>
    </citation>
    <scope>NUCLEOTIDE SEQUENCE</scope>
</reference>
<gene>
    <name evidence="2" type="ORF">PGLA1383_LOCUS10583</name>
</gene>
<comment type="caution">
    <text evidence="2">The sequence shown here is derived from an EMBL/GenBank/DDBJ whole genome shotgun (WGS) entry which is preliminary data.</text>
</comment>
<feature type="non-terminal residue" evidence="2">
    <location>
        <position position="393"/>
    </location>
</feature>
<keyword evidence="3" id="KW-1185">Reference proteome</keyword>
<feature type="compositionally biased region" description="Acidic residues" evidence="1">
    <location>
        <begin position="12"/>
        <end position="25"/>
    </location>
</feature>
<protein>
    <submittedName>
        <fullName evidence="2">Uncharacterized protein</fullName>
    </submittedName>
</protein>
<dbReference type="AlphaFoldDB" id="A0A813DZH2"/>
<evidence type="ECO:0000313" key="3">
    <source>
        <dbReference type="Proteomes" id="UP000654075"/>
    </source>
</evidence>
<proteinExistence type="predicted"/>
<organism evidence="2 3">
    <name type="scientific">Polarella glacialis</name>
    <name type="common">Dinoflagellate</name>
    <dbReference type="NCBI Taxonomy" id="89957"/>
    <lineage>
        <taxon>Eukaryota</taxon>
        <taxon>Sar</taxon>
        <taxon>Alveolata</taxon>
        <taxon>Dinophyceae</taxon>
        <taxon>Suessiales</taxon>
        <taxon>Suessiaceae</taxon>
        <taxon>Polarella</taxon>
    </lineage>
</organism>
<dbReference type="Proteomes" id="UP000654075">
    <property type="component" value="Unassembled WGS sequence"/>
</dbReference>
<accession>A0A813DZH2</accession>
<dbReference type="EMBL" id="CAJNNV010005319">
    <property type="protein sequence ID" value="CAE8591923.1"/>
    <property type="molecule type" value="Genomic_DNA"/>
</dbReference>
<name>A0A813DZH2_POLGL</name>